<name>A0A5N6ZI63_9EURO</name>
<dbReference type="EMBL" id="ML739034">
    <property type="protein sequence ID" value="KAE8356903.1"/>
    <property type="molecule type" value="Genomic_DNA"/>
</dbReference>
<sequence>MTTSSGRKGTCKAPGCGHLNDAHSYEACGEPRCRRWWKRCQALPNCNGLFYRICKSCPDHPGGRPDFWTSSQAPRS</sequence>
<evidence type="ECO:0000313" key="1">
    <source>
        <dbReference type="EMBL" id="KAE8356903.1"/>
    </source>
</evidence>
<gene>
    <name evidence="1" type="ORF">BDV28DRAFT_42268</name>
</gene>
<keyword evidence="2" id="KW-1185">Reference proteome</keyword>
<dbReference type="OrthoDB" id="4505438at2759"/>
<dbReference type="AlphaFoldDB" id="A0A5N6ZI63"/>
<proteinExistence type="predicted"/>
<dbReference type="Proteomes" id="UP000327118">
    <property type="component" value="Unassembled WGS sequence"/>
</dbReference>
<evidence type="ECO:0000313" key="2">
    <source>
        <dbReference type="Proteomes" id="UP000327118"/>
    </source>
</evidence>
<accession>A0A5N6ZI63</accession>
<protein>
    <submittedName>
        <fullName evidence="1">Uncharacterized protein</fullName>
    </submittedName>
</protein>
<organism evidence="1 2">
    <name type="scientific">Aspergillus coremiiformis</name>
    <dbReference type="NCBI Taxonomy" id="138285"/>
    <lineage>
        <taxon>Eukaryota</taxon>
        <taxon>Fungi</taxon>
        <taxon>Dikarya</taxon>
        <taxon>Ascomycota</taxon>
        <taxon>Pezizomycotina</taxon>
        <taxon>Eurotiomycetes</taxon>
        <taxon>Eurotiomycetidae</taxon>
        <taxon>Eurotiales</taxon>
        <taxon>Aspergillaceae</taxon>
        <taxon>Aspergillus</taxon>
        <taxon>Aspergillus subgen. Circumdati</taxon>
    </lineage>
</organism>
<reference evidence="2" key="1">
    <citation type="submission" date="2019-04" db="EMBL/GenBank/DDBJ databases">
        <title>Friends and foes A comparative genomics studyof 23 Aspergillus species from section Flavi.</title>
        <authorList>
            <consortium name="DOE Joint Genome Institute"/>
            <person name="Kjaerbolling I."/>
            <person name="Vesth T."/>
            <person name="Frisvad J.C."/>
            <person name="Nybo J.L."/>
            <person name="Theobald S."/>
            <person name="Kildgaard S."/>
            <person name="Isbrandt T."/>
            <person name="Kuo A."/>
            <person name="Sato A."/>
            <person name="Lyhne E.K."/>
            <person name="Kogle M.E."/>
            <person name="Wiebenga A."/>
            <person name="Kun R.S."/>
            <person name="Lubbers R.J."/>
            <person name="Makela M.R."/>
            <person name="Barry K."/>
            <person name="Chovatia M."/>
            <person name="Clum A."/>
            <person name="Daum C."/>
            <person name="Haridas S."/>
            <person name="He G."/>
            <person name="LaButti K."/>
            <person name="Lipzen A."/>
            <person name="Mondo S."/>
            <person name="Riley R."/>
            <person name="Salamov A."/>
            <person name="Simmons B.A."/>
            <person name="Magnuson J.K."/>
            <person name="Henrissat B."/>
            <person name="Mortensen U.H."/>
            <person name="Larsen T.O."/>
            <person name="Devries R.P."/>
            <person name="Grigoriev I.V."/>
            <person name="Machida M."/>
            <person name="Baker S.E."/>
            <person name="Andersen M.R."/>
        </authorList>
    </citation>
    <scope>NUCLEOTIDE SEQUENCE [LARGE SCALE GENOMIC DNA]</scope>
    <source>
        <strain evidence="2">CBS 553.77</strain>
    </source>
</reference>